<evidence type="ECO:0000256" key="6">
    <source>
        <dbReference type="SAM" id="SignalP"/>
    </source>
</evidence>
<evidence type="ECO:0000256" key="5">
    <source>
        <dbReference type="ARBA" id="ARBA00023237"/>
    </source>
</evidence>
<dbReference type="OrthoDB" id="5462484at2"/>
<name>A0A3N5CSR5_9SPHN</name>
<accession>A0A3N5CSR5</accession>
<evidence type="ECO:0000256" key="3">
    <source>
        <dbReference type="ARBA" id="ARBA00022729"/>
    </source>
</evidence>
<dbReference type="EMBL" id="RPFZ01000001">
    <property type="protein sequence ID" value="RPF72184.1"/>
    <property type="molecule type" value="Genomic_DNA"/>
</dbReference>
<comment type="subcellular location">
    <subcellularLocation>
        <location evidence="1">Cell outer membrane</location>
    </subcellularLocation>
</comment>
<sequence>MTKPSRPLAALALLAASALLAAPVAAQDGPDMRAEPRDAPATVFDGDYITIGIGAGLAPSYDGSDDYVVFPLPLVQGSLGGVGINPRAAGVALDFVPDPETGPGFDAGVVARIRRNRASRIEDEVVERLGELDTAWEVGPTAGVSMPAVLNPYDSLTFTTDVLFDVAGAHDGMVVSPSIAYFTPLSEGMAASLSVSAEYSDGDFADYYYAVDPAGSVASGLPVFDPDGGGFNKAGVNLLLAYDLDGDLRNGGLGLFGIGGYSRMLGDAKDSPLTAIRGSADQWFVGAGIGYTF</sequence>
<gene>
    <name evidence="7" type="ORF">EG799_11565</name>
</gene>
<feature type="chain" id="PRO_5018219615" evidence="6">
    <location>
        <begin position="27"/>
        <end position="293"/>
    </location>
</feature>
<dbReference type="GO" id="GO:0009279">
    <property type="term" value="C:cell outer membrane"/>
    <property type="evidence" value="ECO:0007669"/>
    <property type="project" value="UniProtKB-SubCell"/>
</dbReference>
<comment type="similarity">
    <text evidence="2">Belongs to the MipA/OmpV family.</text>
</comment>
<evidence type="ECO:0000256" key="2">
    <source>
        <dbReference type="ARBA" id="ARBA00005722"/>
    </source>
</evidence>
<keyword evidence="5" id="KW-0998">Cell outer membrane</keyword>
<evidence type="ECO:0000313" key="8">
    <source>
        <dbReference type="Proteomes" id="UP000275232"/>
    </source>
</evidence>
<keyword evidence="4" id="KW-0472">Membrane</keyword>
<evidence type="ECO:0000313" key="7">
    <source>
        <dbReference type="EMBL" id="RPF72184.1"/>
    </source>
</evidence>
<organism evidence="7 8">
    <name type="scientific">Aurantiacibacter spongiae</name>
    <dbReference type="NCBI Taxonomy" id="2488860"/>
    <lineage>
        <taxon>Bacteria</taxon>
        <taxon>Pseudomonadati</taxon>
        <taxon>Pseudomonadota</taxon>
        <taxon>Alphaproteobacteria</taxon>
        <taxon>Sphingomonadales</taxon>
        <taxon>Erythrobacteraceae</taxon>
        <taxon>Aurantiacibacter</taxon>
    </lineage>
</organism>
<reference evidence="7 8" key="1">
    <citation type="submission" date="2018-11" db="EMBL/GenBank/DDBJ databases">
        <title>Erythrobacter spongiae sp. nov., isolated from a marine sponge.</title>
        <authorList>
            <person name="Zhuang L."/>
            <person name="Luo L."/>
        </authorList>
    </citation>
    <scope>NUCLEOTIDE SEQUENCE [LARGE SCALE GENOMIC DNA]</scope>
    <source>
        <strain evidence="7 8">HN-E23</strain>
    </source>
</reference>
<feature type="signal peptide" evidence="6">
    <location>
        <begin position="1"/>
        <end position="26"/>
    </location>
</feature>
<dbReference type="PANTHER" id="PTHR38776:SF1">
    <property type="entry name" value="MLTA-INTERACTING PROTEIN-RELATED"/>
    <property type="match status" value="1"/>
</dbReference>
<dbReference type="PANTHER" id="PTHR38776">
    <property type="entry name" value="MLTA-INTERACTING PROTEIN-RELATED"/>
    <property type="match status" value="1"/>
</dbReference>
<dbReference type="Proteomes" id="UP000275232">
    <property type="component" value="Unassembled WGS sequence"/>
</dbReference>
<keyword evidence="3 6" id="KW-0732">Signal</keyword>
<evidence type="ECO:0000256" key="4">
    <source>
        <dbReference type="ARBA" id="ARBA00023136"/>
    </source>
</evidence>
<dbReference type="InterPro" id="IPR010583">
    <property type="entry name" value="MipA"/>
</dbReference>
<keyword evidence="8" id="KW-1185">Reference proteome</keyword>
<protein>
    <submittedName>
        <fullName evidence="7">MipA/OmpV family protein</fullName>
    </submittedName>
</protein>
<comment type="caution">
    <text evidence="7">The sequence shown here is derived from an EMBL/GenBank/DDBJ whole genome shotgun (WGS) entry which is preliminary data.</text>
</comment>
<proteinExistence type="inferred from homology"/>
<evidence type="ECO:0000256" key="1">
    <source>
        <dbReference type="ARBA" id="ARBA00004442"/>
    </source>
</evidence>
<dbReference type="AlphaFoldDB" id="A0A3N5CSR5"/>
<dbReference type="RefSeq" id="WP_123881352.1">
    <property type="nucleotide sequence ID" value="NZ_RPFZ01000001.1"/>
</dbReference>
<dbReference type="Pfam" id="PF06629">
    <property type="entry name" value="MipA"/>
    <property type="match status" value="1"/>
</dbReference>